<keyword evidence="5" id="KW-1185">Reference proteome</keyword>
<dbReference type="Pfam" id="PF14297">
    <property type="entry name" value="Lin1244_N"/>
    <property type="match status" value="1"/>
</dbReference>
<accession>A0A928UTG6</accession>
<evidence type="ECO:0000313" key="4">
    <source>
        <dbReference type="EMBL" id="MBE8712553.1"/>
    </source>
</evidence>
<dbReference type="EMBL" id="PRDK01000001">
    <property type="protein sequence ID" value="MBE8712553.1"/>
    <property type="molecule type" value="Genomic_DNA"/>
</dbReference>
<dbReference type="Proteomes" id="UP000616201">
    <property type="component" value="Unassembled WGS sequence"/>
</dbReference>
<dbReference type="AlphaFoldDB" id="A0A928UTG6"/>
<feature type="domain" description="DUF7833" evidence="3">
    <location>
        <begin position="220"/>
        <end position="276"/>
    </location>
</feature>
<evidence type="ECO:0008006" key="6">
    <source>
        <dbReference type="Google" id="ProtNLM"/>
    </source>
</evidence>
<reference evidence="4" key="1">
    <citation type="submission" date="2018-02" db="EMBL/GenBank/DDBJ databases">
        <authorList>
            <person name="Vasarhelyi B.M."/>
            <person name="Deshmukh S."/>
            <person name="Balint B."/>
            <person name="Kukolya J."/>
        </authorList>
    </citation>
    <scope>NUCLEOTIDE SEQUENCE</scope>
    <source>
        <strain evidence="4">KB22</strain>
    </source>
</reference>
<evidence type="ECO:0000256" key="1">
    <source>
        <dbReference type="SAM" id="MobiDB-lite"/>
    </source>
</evidence>
<name>A0A928UTG6_9SPHI</name>
<protein>
    <recommendedName>
        <fullName evidence="6">Lin1244/Lin1753-like N-terminal domain-containing protein</fullName>
    </recommendedName>
</protein>
<comment type="caution">
    <text evidence="4">The sequence shown here is derived from an EMBL/GenBank/DDBJ whole genome shotgun (WGS) entry which is preliminary data.</text>
</comment>
<dbReference type="RefSeq" id="WP_196934883.1">
    <property type="nucleotide sequence ID" value="NZ_MU158698.1"/>
</dbReference>
<dbReference type="Pfam" id="PF25200">
    <property type="entry name" value="DUF7833"/>
    <property type="match status" value="1"/>
</dbReference>
<gene>
    <name evidence="4" type="ORF">C4F49_02510</name>
</gene>
<dbReference type="InterPro" id="IPR025400">
    <property type="entry name" value="Lin1244/Lin1753-like_N"/>
</dbReference>
<proteinExistence type="predicted"/>
<feature type="region of interest" description="Disordered" evidence="1">
    <location>
        <begin position="282"/>
        <end position="308"/>
    </location>
</feature>
<feature type="region of interest" description="Disordered" evidence="1">
    <location>
        <begin position="171"/>
        <end position="201"/>
    </location>
</feature>
<evidence type="ECO:0000313" key="5">
    <source>
        <dbReference type="Proteomes" id="UP000616201"/>
    </source>
</evidence>
<organism evidence="4 5">
    <name type="scientific">Sphingobacterium hungaricum</name>
    <dbReference type="NCBI Taxonomy" id="2082723"/>
    <lineage>
        <taxon>Bacteria</taxon>
        <taxon>Pseudomonadati</taxon>
        <taxon>Bacteroidota</taxon>
        <taxon>Sphingobacteriia</taxon>
        <taxon>Sphingobacteriales</taxon>
        <taxon>Sphingobacteriaceae</taxon>
        <taxon>Sphingobacterium</taxon>
    </lineage>
</organism>
<dbReference type="InterPro" id="IPR057155">
    <property type="entry name" value="DUF7833"/>
</dbReference>
<evidence type="ECO:0000259" key="3">
    <source>
        <dbReference type="Pfam" id="PF25200"/>
    </source>
</evidence>
<sequence length="332" mass="38047">MARPIKYNVEYFPHYISTGKKMSVMQSRYGNNGYAVWFKILEQLGDTDFHYLDLNNDLDFHYLANNICLVSEEILIKILDDLAEFGEINADLWSAKIVWSEKFMNSISDAYKRRESKTMTLEGLCSHILNTKPKLKELLYTIIPIKPILAGLMYTETELLYTESTERDRDRDRDIIGIEEGNEKNTKTPVPDDPELKNSSIPKPDAWGAYKSMDELEIVLLSHQGWQADFGKSLGIDNPENVPKWITKFFIFCKGNGKVHAKESEAKSHCHSWTRRQIELGKDVNDGYSPKPSDVSNPSTPPDNSGKWAWLNNGWRDTSTFTPAQKRRNGLA</sequence>
<evidence type="ECO:0000259" key="2">
    <source>
        <dbReference type="Pfam" id="PF14297"/>
    </source>
</evidence>
<feature type="domain" description="Lin1244/Lin1753-like N-terminal" evidence="2">
    <location>
        <begin position="11"/>
        <end position="102"/>
    </location>
</feature>
<feature type="compositionally biased region" description="Basic and acidic residues" evidence="1">
    <location>
        <begin position="171"/>
        <end position="186"/>
    </location>
</feature>